<dbReference type="RefSeq" id="WP_377317102.1">
    <property type="nucleotide sequence ID" value="NZ_JBHSNF010000001.1"/>
</dbReference>
<name>A0ABW0QIF8_9GAMM</name>
<keyword evidence="5" id="KW-1185">Reference proteome</keyword>
<reference evidence="5" key="1">
    <citation type="journal article" date="2019" name="Int. J. Syst. Evol. Microbiol.">
        <title>The Global Catalogue of Microorganisms (GCM) 10K type strain sequencing project: providing services to taxonomists for standard genome sequencing and annotation.</title>
        <authorList>
            <consortium name="The Broad Institute Genomics Platform"/>
            <consortium name="The Broad Institute Genome Sequencing Center for Infectious Disease"/>
            <person name="Wu L."/>
            <person name="Ma J."/>
        </authorList>
    </citation>
    <scope>NUCLEOTIDE SEQUENCE [LARGE SCALE GENOMIC DNA]</scope>
    <source>
        <strain evidence="5">CGMCC 1.16619</strain>
    </source>
</reference>
<dbReference type="Gene3D" id="3.20.20.70">
    <property type="entry name" value="Aldolase class I"/>
    <property type="match status" value="1"/>
</dbReference>
<dbReference type="InterPro" id="IPR001155">
    <property type="entry name" value="OxRdtase_FMN_N"/>
</dbReference>
<dbReference type="PANTHER" id="PTHR43656:SF2">
    <property type="entry name" value="BINDING OXIDOREDUCTASE, PUTATIVE (AFU_ORTHOLOGUE AFUA_2G08260)-RELATED"/>
    <property type="match status" value="1"/>
</dbReference>
<accession>A0ABW0QIF8</accession>
<dbReference type="CDD" id="cd04733">
    <property type="entry name" value="OYE_like_2_FMN"/>
    <property type="match status" value="1"/>
</dbReference>
<dbReference type="Proteomes" id="UP001596114">
    <property type="component" value="Unassembled WGS sequence"/>
</dbReference>
<keyword evidence="2" id="KW-0560">Oxidoreductase</keyword>
<evidence type="ECO:0000256" key="1">
    <source>
        <dbReference type="ARBA" id="ARBA00022630"/>
    </source>
</evidence>
<dbReference type="InterPro" id="IPR013785">
    <property type="entry name" value="Aldolase_TIM"/>
</dbReference>
<gene>
    <name evidence="4" type="ORF">ACFPPA_02920</name>
</gene>
<evidence type="ECO:0000313" key="5">
    <source>
        <dbReference type="Proteomes" id="UP001596114"/>
    </source>
</evidence>
<comment type="caution">
    <text evidence="4">The sequence shown here is derived from an EMBL/GenBank/DDBJ whole genome shotgun (WGS) entry which is preliminary data.</text>
</comment>
<dbReference type="PANTHER" id="PTHR43656">
    <property type="entry name" value="BINDING OXIDOREDUCTASE, PUTATIVE (AFU_ORTHOLOGUE AFUA_2G08260)-RELATED"/>
    <property type="match status" value="1"/>
</dbReference>
<sequence length="433" mass="47013">MIEQSLALPCGHMLANRFCKAAMTEGLADPLGRATAAHQRLYAKWAGGGAGLLLSGNIMIDRRYLERAGNVVVEDDSGIDALKAWADAVHANGSQLWAQISHPGRQCPRLVTLTPLAPSEVQLAVAGNFGKPRAMTEADILDVIARFARTAGVLKAARFDGVQIHAAHGYLLSQFLSPRTNRRTDRWGGTLAHRARLLLEVIRAVRANVGVDYPIAVKLNSSDFVQGGFTLEECIQVVGWLSEAGIDLLEISGGTYEQLEFFKAHDEAEIRDSTRQREAVFLKYARSIKAAANMPVMVTGGFRTLAGMEAALRSGDTDMIGIARPFCLDPDFPARMLAGSLAALPVPEDRLVLGKGYRGPNSKSPTMRAFNNQAQAGWYYHQIERLGAGLPPQPALSPWRALLGHFRKDFGRAMARKRTRAEPPPTAGLAPES</sequence>
<organism evidence="4 5">
    <name type="scientific">Rhodanobacter ginsengisoli</name>
    <dbReference type="NCBI Taxonomy" id="418646"/>
    <lineage>
        <taxon>Bacteria</taxon>
        <taxon>Pseudomonadati</taxon>
        <taxon>Pseudomonadota</taxon>
        <taxon>Gammaproteobacteria</taxon>
        <taxon>Lysobacterales</taxon>
        <taxon>Rhodanobacteraceae</taxon>
        <taxon>Rhodanobacter</taxon>
    </lineage>
</organism>
<protein>
    <submittedName>
        <fullName evidence="4">NADH:flavin oxidoreductase/NADH oxidase family protein</fullName>
    </submittedName>
</protein>
<proteinExistence type="predicted"/>
<evidence type="ECO:0000313" key="4">
    <source>
        <dbReference type="EMBL" id="MFC5524686.1"/>
    </source>
</evidence>
<evidence type="ECO:0000256" key="2">
    <source>
        <dbReference type="ARBA" id="ARBA00023002"/>
    </source>
</evidence>
<evidence type="ECO:0000259" key="3">
    <source>
        <dbReference type="Pfam" id="PF00724"/>
    </source>
</evidence>
<dbReference type="InterPro" id="IPR051799">
    <property type="entry name" value="NADH_flavin_oxidoreductase"/>
</dbReference>
<dbReference type="EMBL" id="JBHSNF010000001">
    <property type="protein sequence ID" value="MFC5524686.1"/>
    <property type="molecule type" value="Genomic_DNA"/>
</dbReference>
<keyword evidence="1" id="KW-0285">Flavoprotein</keyword>
<dbReference type="Pfam" id="PF00724">
    <property type="entry name" value="Oxidored_FMN"/>
    <property type="match status" value="1"/>
</dbReference>
<feature type="domain" description="NADH:flavin oxidoreductase/NADH oxidase N-terminal" evidence="3">
    <location>
        <begin position="13"/>
        <end position="336"/>
    </location>
</feature>
<dbReference type="SUPFAM" id="SSF51395">
    <property type="entry name" value="FMN-linked oxidoreductases"/>
    <property type="match status" value="1"/>
</dbReference>